<sequence>MAIPLAQVGTDVGAGIVRFVGSRLFAVSAGIFGLYAFRNLQLNDWSLSDRSGAISFLSGSPVSCTECWG</sequence>
<name>A0AAV3UNB3_9EURY</name>
<comment type="caution">
    <text evidence="2">The sequence shown here is derived from an EMBL/GenBank/DDBJ whole genome shotgun (WGS) entry which is preliminary data.</text>
</comment>
<dbReference type="Proteomes" id="UP001501729">
    <property type="component" value="Unassembled WGS sequence"/>
</dbReference>
<dbReference type="EMBL" id="BAABKX010000018">
    <property type="protein sequence ID" value="GAA5059859.1"/>
    <property type="molecule type" value="Genomic_DNA"/>
</dbReference>
<keyword evidence="1" id="KW-0472">Membrane</keyword>
<keyword evidence="1" id="KW-0812">Transmembrane</keyword>
<evidence type="ECO:0000256" key="1">
    <source>
        <dbReference type="SAM" id="Phobius"/>
    </source>
</evidence>
<keyword evidence="3" id="KW-1185">Reference proteome</keyword>
<reference evidence="2 3" key="1">
    <citation type="journal article" date="2019" name="Int. J. Syst. Evol. Microbiol.">
        <title>The Global Catalogue of Microorganisms (GCM) 10K type strain sequencing project: providing services to taxonomists for standard genome sequencing and annotation.</title>
        <authorList>
            <consortium name="The Broad Institute Genomics Platform"/>
            <consortium name="The Broad Institute Genome Sequencing Center for Infectious Disease"/>
            <person name="Wu L."/>
            <person name="Ma J."/>
        </authorList>
    </citation>
    <scope>NUCLEOTIDE SEQUENCE [LARGE SCALE GENOMIC DNA]</scope>
    <source>
        <strain evidence="2 3">JCM 17504</strain>
    </source>
</reference>
<accession>A0AAV3UNB3</accession>
<keyword evidence="1" id="KW-1133">Transmembrane helix</keyword>
<dbReference type="AlphaFoldDB" id="A0AAV3UNB3"/>
<proteinExistence type="predicted"/>
<organism evidence="2 3">
    <name type="scientific">Haladaptatus pallidirubidus</name>
    <dbReference type="NCBI Taxonomy" id="1008152"/>
    <lineage>
        <taxon>Archaea</taxon>
        <taxon>Methanobacteriati</taxon>
        <taxon>Methanobacteriota</taxon>
        <taxon>Stenosarchaea group</taxon>
        <taxon>Halobacteria</taxon>
        <taxon>Halobacteriales</taxon>
        <taxon>Haladaptataceae</taxon>
        <taxon>Haladaptatus</taxon>
    </lineage>
</organism>
<gene>
    <name evidence="2" type="ORF">GCM10025751_44340</name>
</gene>
<dbReference type="GeneID" id="68613703"/>
<evidence type="ECO:0000313" key="2">
    <source>
        <dbReference type="EMBL" id="GAA5059859.1"/>
    </source>
</evidence>
<dbReference type="RefSeq" id="WP_227773503.1">
    <property type="nucleotide sequence ID" value="NZ_BAABKX010000018.1"/>
</dbReference>
<evidence type="ECO:0000313" key="3">
    <source>
        <dbReference type="Proteomes" id="UP001501729"/>
    </source>
</evidence>
<protein>
    <submittedName>
        <fullName evidence="2">Uncharacterized protein</fullName>
    </submittedName>
</protein>
<feature type="transmembrane region" description="Helical" evidence="1">
    <location>
        <begin position="16"/>
        <end position="37"/>
    </location>
</feature>